<accession>A0A7Y9UR81</accession>
<dbReference type="EMBL" id="JACCAA010000001">
    <property type="protein sequence ID" value="NYG60012.1"/>
    <property type="molecule type" value="Genomic_DNA"/>
</dbReference>
<dbReference type="SUPFAM" id="SSF89155">
    <property type="entry name" value="TorD-like"/>
    <property type="match status" value="1"/>
</dbReference>
<dbReference type="GO" id="GO:0051131">
    <property type="term" value="P:chaperone-mediated protein complex assembly"/>
    <property type="evidence" value="ECO:0007669"/>
    <property type="project" value="InterPro"/>
</dbReference>
<gene>
    <name evidence="2" type="ORF">BJ980_002935</name>
</gene>
<dbReference type="PANTHER" id="PTHR43680">
    <property type="entry name" value="NITRATE REDUCTASE MOLYBDENUM COFACTOR ASSEMBLY CHAPERONE"/>
    <property type="match status" value="1"/>
</dbReference>
<dbReference type="RefSeq" id="WP_179502998.1">
    <property type="nucleotide sequence ID" value="NZ_JACCAA010000001.1"/>
</dbReference>
<comment type="caution">
    <text evidence="2">The sequence shown here is derived from an EMBL/GenBank/DDBJ whole genome shotgun (WGS) entry which is preliminary data.</text>
</comment>
<dbReference type="GO" id="GO:0042128">
    <property type="term" value="P:nitrate assimilation"/>
    <property type="evidence" value="ECO:0007669"/>
    <property type="project" value="UniProtKB-KW"/>
</dbReference>
<dbReference type="AlphaFoldDB" id="A0A7Y9UR81"/>
<protein>
    <submittedName>
        <fullName evidence="2">Nitrate reductase delta subunit</fullName>
    </submittedName>
</protein>
<evidence type="ECO:0000313" key="2">
    <source>
        <dbReference type="EMBL" id="NYG60012.1"/>
    </source>
</evidence>
<sequence>MKFWRRDARLDDDAVRATWQCVSLLLDYPADDIGSVMEVVPRLPARLRAPLEEFLAHRAATGLEELRADYVETFDTRRRGNLFLTYFVHGDTRQRGMALLRFQETFQAAGVDLDPGELPDHLCVVLEFAATVDLESGRNLLLDHRAGFEVLRLHLRNTGSPWGPLLDAVAETLPQLAGDEQDAVRRLVAAGPPKEEVGLTPYGTPAFDAKLMERTAAGAVDLPMPTVRGA</sequence>
<evidence type="ECO:0000256" key="1">
    <source>
        <dbReference type="ARBA" id="ARBA00023063"/>
    </source>
</evidence>
<organism evidence="2 3">
    <name type="scientific">Nocardioides daedukensis</name>
    <dbReference type="NCBI Taxonomy" id="634462"/>
    <lineage>
        <taxon>Bacteria</taxon>
        <taxon>Bacillati</taxon>
        <taxon>Actinomycetota</taxon>
        <taxon>Actinomycetes</taxon>
        <taxon>Propionibacteriales</taxon>
        <taxon>Nocardioidaceae</taxon>
        <taxon>Nocardioides</taxon>
    </lineage>
</organism>
<dbReference type="Gene3D" id="1.10.3480.10">
    <property type="entry name" value="TorD-like"/>
    <property type="match status" value="1"/>
</dbReference>
<dbReference type="InterPro" id="IPR036411">
    <property type="entry name" value="TorD-like_sf"/>
</dbReference>
<reference evidence="2 3" key="1">
    <citation type="submission" date="2020-07" db="EMBL/GenBank/DDBJ databases">
        <title>Sequencing the genomes of 1000 actinobacteria strains.</title>
        <authorList>
            <person name="Klenk H.-P."/>
        </authorList>
    </citation>
    <scope>NUCLEOTIDE SEQUENCE [LARGE SCALE GENOMIC DNA]</scope>
    <source>
        <strain evidence="2 3">DSM 23819</strain>
    </source>
</reference>
<dbReference type="GO" id="GO:0051082">
    <property type="term" value="F:unfolded protein binding"/>
    <property type="evidence" value="ECO:0007669"/>
    <property type="project" value="InterPro"/>
</dbReference>
<name>A0A7Y9UR81_9ACTN</name>
<keyword evidence="3" id="KW-1185">Reference proteome</keyword>
<dbReference type="NCBIfam" id="TIGR00684">
    <property type="entry name" value="narJ"/>
    <property type="match status" value="1"/>
</dbReference>
<dbReference type="GO" id="GO:0016530">
    <property type="term" value="F:metallochaperone activity"/>
    <property type="evidence" value="ECO:0007669"/>
    <property type="project" value="TreeGrafter"/>
</dbReference>
<evidence type="ECO:0000313" key="3">
    <source>
        <dbReference type="Proteomes" id="UP000540656"/>
    </source>
</evidence>
<dbReference type="InterPro" id="IPR020945">
    <property type="entry name" value="DMSO/NO3_reduct_chaperone"/>
</dbReference>
<dbReference type="Pfam" id="PF02613">
    <property type="entry name" value="Nitrate_red_del"/>
    <property type="match status" value="1"/>
</dbReference>
<keyword evidence="1" id="KW-0534">Nitrate assimilation</keyword>
<dbReference type="InterPro" id="IPR003765">
    <property type="entry name" value="NO3_reductase_chaperone_NarJ"/>
</dbReference>
<proteinExistence type="predicted"/>
<dbReference type="PANTHER" id="PTHR43680:SF2">
    <property type="entry name" value="NITRATE REDUCTASE MOLYBDENUM COFACTOR ASSEMBLY CHAPERONE NARJ"/>
    <property type="match status" value="1"/>
</dbReference>
<dbReference type="Proteomes" id="UP000540656">
    <property type="component" value="Unassembled WGS sequence"/>
</dbReference>